<proteinExistence type="predicted"/>
<evidence type="ECO:0000259" key="7">
    <source>
        <dbReference type="PROSITE" id="PS50014"/>
    </source>
</evidence>
<dbReference type="PANTHER" id="PTHR46379:SF1">
    <property type="entry name" value="ZINC FINGER MYND DOMAIN-CONTAINING PROTEIN 11"/>
    <property type="match status" value="1"/>
</dbReference>
<accession>A0A5S6QSX0</accession>
<dbReference type="GO" id="GO:0008270">
    <property type="term" value="F:zinc ion binding"/>
    <property type="evidence" value="ECO:0007669"/>
    <property type="project" value="UniProtKB-KW"/>
</dbReference>
<dbReference type="InterPro" id="IPR013083">
    <property type="entry name" value="Znf_RING/FYVE/PHD"/>
</dbReference>
<keyword evidence="1" id="KW-0479">Metal-binding</keyword>
<dbReference type="SMART" id="SM00297">
    <property type="entry name" value="BROMO"/>
    <property type="match status" value="1"/>
</dbReference>
<dbReference type="GO" id="GO:0003714">
    <property type="term" value="F:transcription corepressor activity"/>
    <property type="evidence" value="ECO:0007669"/>
    <property type="project" value="InterPro"/>
</dbReference>
<evidence type="ECO:0000256" key="6">
    <source>
        <dbReference type="SAM" id="MobiDB-lite"/>
    </source>
</evidence>
<dbReference type="STRING" id="70415.A0A5S6QSX0"/>
<dbReference type="SUPFAM" id="SSF47370">
    <property type="entry name" value="Bromodomain"/>
    <property type="match status" value="1"/>
</dbReference>
<keyword evidence="8" id="KW-1185">Reference proteome</keyword>
<dbReference type="AlphaFoldDB" id="A0A5S6QSX0"/>
<evidence type="ECO:0000256" key="2">
    <source>
        <dbReference type="ARBA" id="ARBA00022771"/>
    </source>
</evidence>
<evidence type="ECO:0000256" key="5">
    <source>
        <dbReference type="PROSITE-ProRule" id="PRU00035"/>
    </source>
</evidence>
<evidence type="ECO:0000256" key="4">
    <source>
        <dbReference type="ARBA" id="ARBA00023117"/>
    </source>
</evidence>
<dbReference type="InterPro" id="IPR047269">
    <property type="entry name" value="ZMY11"/>
</dbReference>
<evidence type="ECO:0000313" key="8">
    <source>
        <dbReference type="Proteomes" id="UP000046395"/>
    </source>
</evidence>
<dbReference type="GO" id="GO:0005634">
    <property type="term" value="C:nucleus"/>
    <property type="evidence" value="ECO:0007669"/>
    <property type="project" value="TreeGrafter"/>
</dbReference>
<reference evidence="9" key="1">
    <citation type="submission" date="2019-12" db="UniProtKB">
        <authorList>
            <consortium name="WormBaseParasite"/>
        </authorList>
    </citation>
    <scope>IDENTIFICATION</scope>
</reference>
<keyword evidence="2" id="KW-0863">Zinc-finger</keyword>
<organism evidence="8 9">
    <name type="scientific">Trichuris muris</name>
    <name type="common">Mouse whipworm</name>
    <dbReference type="NCBI Taxonomy" id="70415"/>
    <lineage>
        <taxon>Eukaryota</taxon>
        <taxon>Metazoa</taxon>
        <taxon>Ecdysozoa</taxon>
        <taxon>Nematoda</taxon>
        <taxon>Enoplea</taxon>
        <taxon>Dorylaimia</taxon>
        <taxon>Trichinellida</taxon>
        <taxon>Trichuridae</taxon>
        <taxon>Trichuris</taxon>
    </lineage>
</organism>
<protein>
    <submittedName>
        <fullName evidence="9">Bromo domain-containing protein</fullName>
    </submittedName>
</protein>
<dbReference type="WBParaSite" id="TMUE_2000010466.1">
    <property type="protein sequence ID" value="TMUE_2000010466.1"/>
    <property type="gene ID" value="WBGene00289190"/>
</dbReference>
<dbReference type="PROSITE" id="PS50014">
    <property type="entry name" value="BROMODOMAIN_2"/>
    <property type="match status" value="1"/>
</dbReference>
<dbReference type="SUPFAM" id="SSF57903">
    <property type="entry name" value="FYVE/PHD zinc finger"/>
    <property type="match status" value="1"/>
</dbReference>
<dbReference type="Gene3D" id="3.30.40.10">
    <property type="entry name" value="Zinc/RING finger domain, C3HC4 (zinc finger)"/>
    <property type="match status" value="1"/>
</dbReference>
<dbReference type="GO" id="GO:0034243">
    <property type="term" value="P:regulation of transcription elongation by RNA polymerase II"/>
    <property type="evidence" value="ECO:0007669"/>
    <property type="project" value="InterPro"/>
</dbReference>
<feature type="domain" description="Bromo" evidence="7">
    <location>
        <begin position="184"/>
        <end position="235"/>
    </location>
</feature>
<dbReference type="InterPro" id="IPR036427">
    <property type="entry name" value="Bromodomain-like_sf"/>
</dbReference>
<dbReference type="GO" id="GO:0009966">
    <property type="term" value="P:regulation of signal transduction"/>
    <property type="evidence" value="ECO:0007669"/>
    <property type="project" value="TreeGrafter"/>
</dbReference>
<dbReference type="PANTHER" id="PTHR46379">
    <property type="entry name" value="ZINC FINGER MYND DOMAIN-CONTAINING"/>
    <property type="match status" value="1"/>
</dbReference>
<dbReference type="InterPro" id="IPR001487">
    <property type="entry name" value="Bromodomain"/>
</dbReference>
<name>A0A5S6QSX0_TRIMR</name>
<dbReference type="InterPro" id="IPR001965">
    <property type="entry name" value="Znf_PHD"/>
</dbReference>
<dbReference type="Gene3D" id="1.20.920.10">
    <property type="entry name" value="Bromodomain-like"/>
    <property type="match status" value="1"/>
</dbReference>
<dbReference type="SMART" id="SM00249">
    <property type="entry name" value="PHD"/>
    <property type="match status" value="1"/>
</dbReference>
<dbReference type="Pfam" id="PF00439">
    <property type="entry name" value="Bromodomain"/>
    <property type="match status" value="1"/>
</dbReference>
<evidence type="ECO:0000313" key="9">
    <source>
        <dbReference type="WBParaSite" id="TMUE_2000010466.1"/>
    </source>
</evidence>
<keyword evidence="4 5" id="KW-0103">Bromodomain</keyword>
<evidence type="ECO:0000256" key="1">
    <source>
        <dbReference type="ARBA" id="ARBA00022723"/>
    </source>
</evidence>
<evidence type="ECO:0000256" key="3">
    <source>
        <dbReference type="ARBA" id="ARBA00022833"/>
    </source>
</evidence>
<dbReference type="Proteomes" id="UP000046395">
    <property type="component" value="Unassembled WGS sequence"/>
</dbReference>
<feature type="region of interest" description="Disordered" evidence="6">
    <location>
        <begin position="269"/>
        <end position="310"/>
    </location>
</feature>
<sequence>MEEIASVRTVPPKAVRQLWALVGSKCNGGETVTAESIAVEAEKTLGWSREQTGQYVKECAACGLLEKCNSSAESADCYCIPKHYAQDEDALENDWYCFSCHQAGKVQQCITCFRAFHSECLPLDFVSPGMGFLCPCCQVQFREPRCDIPSLRRLLVPVFTSLSSQAKSKLMIIPGRDGLLSEVQYRLLAAHPMDLSIIGDKLENCQYTKVNEFLSDFEIIVHNANILYGRDSGMVETSESALEDAKAAIAAWVSLNTGEGSQKGIAAALTSRKRRRSGNDGPTLERRRNVPMNSIESSPSRTNGIGDSPIDSSSDDVCYYTIVPQWSNAGATEQRPLLFKVNTDFLQQEEK</sequence>
<dbReference type="InterPro" id="IPR011011">
    <property type="entry name" value="Znf_FYVE_PHD"/>
</dbReference>
<feature type="compositionally biased region" description="Polar residues" evidence="6">
    <location>
        <begin position="291"/>
        <end position="303"/>
    </location>
</feature>
<keyword evidence="3" id="KW-0862">Zinc</keyword>